<feature type="transmembrane region" description="Helical" evidence="1">
    <location>
        <begin position="6"/>
        <end position="23"/>
    </location>
</feature>
<protein>
    <submittedName>
        <fullName evidence="2">Uncharacterized protein</fullName>
    </submittedName>
</protein>
<keyword evidence="1" id="KW-0812">Transmembrane</keyword>
<reference evidence="2 3" key="1">
    <citation type="submission" date="2017-02" db="EMBL/GenBank/DDBJ databases">
        <authorList>
            <person name="Peterson S.W."/>
        </authorList>
    </citation>
    <scope>NUCLEOTIDE SEQUENCE [LARGE SCALE GENOMIC DNA]</scope>
    <source>
        <strain evidence="3">type strain: NCCB 100098</strain>
    </source>
</reference>
<feature type="transmembrane region" description="Helical" evidence="1">
    <location>
        <begin position="95"/>
        <end position="115"/>
    </location>
</feature>
<dbReference type="AlphaFoldDB" id="A0A1T5HXD0"/>
<organism evidence="2 3">
    <name type="scientific">Photobacterium piscicola</name>
    <dbReference type="NCBI Taxonomy" id="1378299"/>
    <lineage>
        <taxon>Bacteria</taxon>
        <taxon>Pseudomonadati</taxon>
        <taxon>Pseudomonadota</taxon>
        <taxon>Gammaproteobacteria</taxon>
        <taxon>Vibrionales</taxon>
        <taxon>Vibrionaceae</taxon>
        <taxon>Photobacterium</taxon>
    </lineage>
</organism>
<feature type="transmembrane region" description="Helical" evidence="1">
    <location>
        <begin position="69"/>
        <end position="88"/>
    </location>
</feature>
<keyword evidence="1" id="KW-1133">Transmembrane helix</keyword>
<dbReference type="EMBL" id="FUZI01000001">
    <property type="protein sequence ID" value="SKC31469.1"/>
    <property type="molecule type" value="Genomic_DNA"/>
</dbReference>
<proteinExistence type="predicted"/>
<accession>A0A1T5HXD0</accession>
<evidence type="ECO:0000313" key="2">
    <source>
        <dbReference type="EMBL" id="SKC31469.1"/>
    </source>
</evidence>
<evidence type="ECO:0000256" key="1">
    <source>
        <dbReference type="SAM" id="Phobius"/>
    </source>
</evidence>
<sequence length="142" mass="15568">MLVLKIIGGLLVLALALFLLFIFDERCDEKFGHRFFKFSSFIILAVSVGIMQIGNMWYESSLESGNDTLNGLVLMIVGGLILLGVVFYNLKETNFVYGLFGSTIQISIFGTLALISLPVFAVFAVLSIIGSFAAQPVYLVNK</sequence>
<keyword evidence="1" id="KW-0472">Membrane</keyword>
<evidence type="ECO:0000313" key="3">
    <source>
        <dbReference type="Proteomes" id="UP000189966"/>
    </source>
</evidence>
<feature type="transmembrane region" description="Helical" evidence="1">
    <location>
        <begin position="121"/>
        <end position="140"/>
    </location>
</feature>
<feature type="transmembrane region" description="Helical" evidence="1">
    <location>
        <begin position="35"/>
        <end position="57"/>
    </location>
</feature>
<dbReference type="RefSeq" id="WP_080156247.1">
    <property type="nucleotide sequence ID" value="NZ_FUZI01000001.1"/>
</dbReference>
<name>A0A1T5HXD0_9GAMM</name>
<dbReference type="Proteomes" id="UP000189966">
    <property type="component" value="Unassembled WGS sequence"/>
</dbReference>
<gene>
    <name evidence="2" type="ORF">CZ809_00947</name>
</gene>